<evidence type="ECO:0000256" key="3">
    <source>
        <dbReference type="SAM" id="MobiDB-lite"/>
    </source>
</evidence>
<feature type="compositionally biased region" description="Polar residues" evidence="3">
    <location>
        <begin position="1"/>
        <end position="21"/>
    </location>
</feature>
<protein>
    <submittedName>
        <fullName evidence="5">14106_t:CDS:1</fullName>
    </submittedName>
</protein>
<accession>A0A9N9JPB6</accession>
<dbReference type="Pfam" id="PF08797">
    <property type="entry name" value="HIRAN"/>
    <property type="match status" value="1"/>
</dbReference>
<feature type="non-terminal residue" evidence="5">
    <location>
        <position position="1"/>
    </location>
</feature>
<dbReference type="AlphaFoldDB" id="A0A9N9JPB6"/>
<evidence type="ECO:0000313" key="6">
    <source>
        <dbReference type="Proteomes" id="UP000789405"/>
    </source>
</evidence>
<gene>
    <name evidence="5" type="ORF">DERYTH_LOCUS20433</name>
</gene>
<reference evidence="5" key="1">
    <citation type="submission" date="2021-06" db="EMBL/GenBank/DDBJ databases">
        <authorList>
            <person name="Kallberg Y."/>
            <person name="Tangrot J."/>
            <person name="Rosling A."/>
        </authorList>
    </citation>
    <scope>NUCLEOTIDE SEQUENCE</scope>
    <source>
        <strain evidence="5">MA453B</strain>
    </source>
</reference>
<dbReference type="GO" id="GO:0008270">
    <property type="term" value="F:zinc ion binding"/>
    <property type="evidence" value="ECO:0007669"/>
    <property type="project" value="InterPro"/>
</dbReference>
<evidence type="ECO:0000256" key="1">
    <source>
        <dbReference type="ARBA" id="ARBA00022723"/>
    </source>
</evidence>
<dbReference type="EMBL" id="CAJVPY010024072">
    <property type="protein sequence ID" value="CAG8786112.1"/>
    <property type="molecule type" value="Genomic_DNA"/>
</dbReference>
<keyword evidence="1" id="KW-0479">Metal-binding</keyword>
<proteinExistence type="predicted"/>
<sequence>GKQSFISRDETPLQSNNSEASVKTHISADNGLSQYLPQAISDHTDDKITPIPEESVIRSYALLPEVDTEIIPKVSDDEINKDMDKVPCHSGDAFGLQSNNMLDAWIKPDALSITPENVTSHFARWENNIPAEPKSHPQISVGGIEAIPDKAGMRFRGGHKFKKSDIITLELEPSNTYDKNAIKVMVDGTHKAYVAMNENVSIGDLMKKYPNYQITAHGKKNYNQSASLNLEYPWM</sequence>
<name>A0A9N9JPB6_9GLOM</name>
<keyword evidence="6" id="KW-1185">Reference proteome</keyword>
<feature type="region of interest" description="Disordered" evidence="3">
    <location>
        <begin position="1"/>
        <end position="24"/>
    </location>
</feature>
<feature type="domain" description="HIRAN" evidence="4">
    <location>
        <begin position="151"/>
        <end position="190"/>
    </location>
</feature>
<dbReference type="OrthoDB" id="10596257at2759"/>
<evidence type="ECO:0000259" key="4">
    <source>
        <dbReference type="Pfam" id="PF08797"/>
    </source>
</evidence>
<dbReference type="GO" id="GO:0003676">
    <property type="term" value="F:nucleic acid binding"/>
    <property type="evidence" value="ECO:0007669"/>
    <property type="project" value="InterPro"/>
</dbReference>
<evidence type="ECO:0000313" key="5">
    <source>
        <dbReference type="EMBL" id="CAG8786112.1"/>
    </source>
</evidence>
<feature type="non-terminal residue" evidence="5">
    <location>
        <position position="235"/>
    </location>
</feature>
<dbReference type="Proteomes" id="UP000789405">
    <property type="component" value="Unassembled WGS sequence"/>
</dbReference>
<evidence type="ECO:0000256" key="2">
    <source>
        <dbReference type="ARBA" id="ARBA00022801"/>
    </source>
</evidence>
<dbReference type="Gene3D" id="3.30.70.2330">
    <property type="match status" value="1"/>
</dbReference>
<keyword evidence="2" id="KW-0378">Hydrolase</keyword>
<organism evidence="5 6">
    <name type="scientific">Dentiscutata erythropus</name>
    <dbReference type="NCBI Taxonomy" id="1348616"/>
    <lineage>
        <taxon>Eukaryota</taxon>
        <taxon>Fungi</taxon>
        <taxon>Fungi incertae sedis</taxon>
        <taxon>Mucoromycota</taxon>
        <taxon>Glomeromycotina</taxon>
        <taxon>Glomeromycetes</taxon>
        <taxon>Diversisporales</taxon>
        <taxon>Gigasporaceae</taxon>
        <taxon>Dentiscutata</taxon>
    </lineage>
</organism>
<comment type="caution">
    <text evidence="5">The sequence shown here is derived from an EMBL/GenBank/DDBJ whole genome shotgun (WGS) entry which is preliminary data.</text>
</comment>
<dbReference type="GO" id="GO:0016818">
    <property type="term" value="F:hydrolase activity, acting on acid anhydrides, in phosphorus-containing anhydrides"/>
    <property type="evidence" value="ECO:0007669"/>
    <property type="project" value="InterPro"/>
</dbReference>
<dbReference type="InterPro" id="IPR014905">
    <property type="entry name" value="HIRAN"/>
</dbReference>